<keyword evidence="2" id="KW-1133">Transmembrane helix</keyword>
<dbReference type="InterPro" id="IPR035897">
    <property type="entry name" value="Toll_tir_struct_dom_sf"/>
</dbReference>
<sequence length="374" mass="42784">MTSEEKDLRYDAVITCCQRRLDLSIANHLVNALNSYRVPNALVKQGLSEKVKVYMPAYLGYESKEIAPLDISQALKCANFLIVVCSPATPKDRRVKEEIRLFREMGRSNRILTLLVEGKPEESFPDLLREHRRHWVRIGGQEYERLEIAEPLAANITNESNSISESLQMLKEEKLRLLAKLLNCTFDNLRQRHRERFVKNVTMLALGSILCLFIFGTASIMQYRYAEGKRLEAENATLEAVEKKEKAEKARDQAIIRENEAQAATMEVERQRQVTVQQALMAEEQRSMANIQAKRACEGALLAEKERVVAEQQKEMALEASDRLMQEIPARLGHIPEAKPIIDKIINENANTLWKIKSSQISFDENTSDFNATH</sequence>
<dbReference type="EMBL" id="WNKU01000006">
    <property type="protein sequence ID" value="MTV48847.1"/>
    <property type="molecule type" value="Genomic_DNA"/>
</dbReference>
<comment type="caution">
    <text evidence="3">The sequence shown here is derived from an EMBL/GenBank/DDBJ whole genome shotgun (WGS) entry which is preliminary data.</text>
</comment>
<evidence type="ECO:0008006" key="5">
    <source>
        <dbReference type="Google" id="ProtNLM"/>
    </source>
</evidence>
<proteinExistence type="predicted"/>
<keyword evidence="4" id="KW-1185">Reference proteome</keyword>
<dbReference type="RefSeq" id="WP_155475945.1">
    <property type="nucleotide sequence ID" value="NZ_WNKU01000006.1"/>
</dbReference>
<gene>
    <name evidence="3" type="ORF">GJ688_07610</name>
</gene>
<dbReference type="AlphaFoldDB" id="A0A6I3SJU4"/>
<dbReference type="OrthoDB" id="89550at2"/>
<dbReference type="Proteomes" id="UP000430670">
    <property type="component" value="Unassembled WGS sequence"/>
</dbReference>
<organism evidence="3 4">
    <name type="scientific">Heliobacterium mobile</name>
    <name type="common">Heliobacillus mobilis</name>
    <dbReference type="NCBI Taxonomy" id="28064"/>
    <lineage>
        <taxon>Bacteria</taxon>
        <taxon>Bacillati</taxon>
        <taxon>Bacillota</taxon>
        <taxon>Clostridia</taxon>
        <taxon>Eubacteriales</taxon>
        <taxon>Heliobacteriaceae</taxon>
        <taxon>Heliobacterium</taxon>
    </lineage>
</organism>
<feature type="transmembrane region" description="Helical" evidence="2">
    <location>
        <begin position="201"/>
        <end position="221"/>
    </location>
</feature>
<evidence type="ECO:0000256" key="1">
    <source>
        <dbReference type="SAM" id="Coils"/>
    </source>
</evidence>
<name>A0A6I3SJU4_HELMO</name>
<evidence type="ECO:0000313" key="3">
    <source>
        <dbReference type="EMBL" id="MTV48847.1"/>
    </source>
</evidence>
<keyword evidence="2" id="KW-0472">Membrane</keyword>
<protein>
    <recommendedName>
        <fullName evidence="5">TIR domain-containing protein</fullName>
    </recommendedName>
</protein>
<keyword evidence="2" id="KW-0812">Transmembrane</keyword>
<feature type="coiled-coil region" evidence="1">
    <location>
        <begin position="231"/>
        <end position="264"/>
    </location>
</feature>
<evidence type="ECO:0000313" key="4">
    <source>
        <dbReference type="Proteomes" id="UP000430670"/>
    </source>
</evidence>
<keyword evidence="1" id="KW-0175">Coiled coil</keyword>
<accession>A0A6I3SJU4</accession>
<reference evidence="3 4" key="1">
    <citation type="submission" date="2019-11" db="EMBL/GenBank/DDBJ databases">
        <title>Whole-genome sequence of a the green, strictly anaerobic photosynthetic bacterium Heliobacillus mobilis DSM 6151.</title>
        <authorList>
            <person name="Kyndt J.A."/>
            <person name="Meyer T.E."/>
        </authorList>
    </citation>
    <scope>NUCLEOTIDE SEQUENCE [LARGE SCALE GENOMIC DNA]</scope>
    <source>
        <strain evidence="3 4">DSM 6151</strain>
    </source>
</reference>
<evidence type="ECO:0000256" key="2">
    <source>
        <dbReference type="SAM" id="Phobius"/>
    </source>
</evidence>
<dbReference type="Gene3D" id="3.40.50.10140">
    <property type="entry name" value="Toll/interleukin-1 receptor homology (TIR) domain"/>
    <property type="match status" value="1"/>
</dbReference>